<feature type="compositionally biased region" description="Basic residues" evidence="1">
    <location>
        <begin position="85"/>
        <end position="94"/>
    </location>
</feature>
<organism evidence="2 3">
    <name type="scientific">Dendrobium nobile</name>
    <name type="common">Orchid</name>
    <dbReference type="NCBI Taxonomy" id="94219"/>
    <lineage>
        <taxon>Eukaryota</taxon>
        <taxon>Viridiplantae</taxon>
        <taxon>Streptophyta</taxon>
        <taxon>Embryophyta</taxon>
        <taxon>Tracheophyta</taxon>
        <taxon>Spermatophyta</taxon>
        <taxon>Magnoliopsida</taxon>
        <taxon>Liliopsida</taxon>
        <taxon>Asparagales</taxon>
        <taxon>Orchidaceae</taxon>
        <taxon>Epidendroideae</taxon>
        <taxon>Malaxideae</taxon>
        <taxon>Dendrobiinae</taxon>
        <taxon>Dendrobium</taxon>
    </lineage>
</organism>
<name>A0A8T3ARJ0_DENNO</name>
<reference evidence="2" key="1">
    <citation type="journal article" date="2022" name="Front. Genet.">
        <title>Chromosome-Scale Assembly of the Dendrobium nobile Genome Provides Insights Into the Molecular Mechanism of the Biosynthesis of the Medicinal Active Ingredient of Dendrobium.</title>
        <authorList>
            <person name="Xu Q."/>
            <person name="Niu S.-C."/>
            <person name="Li K.-L."/>
            <person name="Zheng P.-J."/>
            <person name="Zhang X.-J."/>
            <person name="Jia Y."/>
            <person name="Liu Y."/>
            <person name="Niu Y.-X."/>
            <person name="Yu L.-H."/>
            <person name="Chen D.-F."/>
            <person name="Zhang G.-Q."/>
        </authorList>
    </citation>
    <scope>NUCLEOTIDE SEQUENCE</scope>
    <source>
        <tissue evidence="2">Leaf</tissue>
    </source>
</reference>
<feature type="region of interest" description="Disordered" evidence="1">
    <location>
        <begin position="81"/>
        <end position="110"/>
    </location>
</feature>
<proteinExistence type="predicted"/>
<evidence type="ECO:0000313" key="2">
    <source>
        <dbReference type="EMBL" id="KAI0498698.1"/>
    </source>
</evidence>
<gene>
    <name evidence="2" type="ORF">KFK09_019588</name>
</gene>
<accession>A0A8T3ARJ0</accession>
<keyword evidence="3" id="KW-1185">Reference proteome</keyword>
<dbReference type="Proteomes" id="UP000829196">
    <property type="component" value="Unassembled WGS sequence"/>
</dbReference>
<evidence type="ECO:0000256" key="1">
    <source>
        <dbReference type="SAM" id="MobiDB-lite"/>
    </source>
</evidence>
<protein>
    <submittedName>
        <fullName evidence="2">Uncharacterized protein</fullName>
    </submittedName>
</protein>
<dbReference type="EMBL" id="JAGYWB010000014">
    <property type="protein sequence ID" value="KAI0498698.1"/>
    <property type="molecule type" value="Genomic_DNA"/>
</dbReference>
<comment type="caution">
    <text evidence="2">The sequence shown here is derived from an EMBL/GenBank/DDBJ whole genome shotgun (WGS) entry which is preliminary data.</text>
</comment>
<dbReference type="AlphaFoldDB" id="A0A8T3ARJ0"/>
<evidence type="ECO:0000313" key="3">
    <source>
        <dbReference type="Proteomes" id="UP000829196"/>
    </source>
</evidence>
<sequence length="110" mass="12398">MSEDHSIEDKGKSVVQGNDGFLTSLEDGVFYIENDRFSKGPSGDLNDKTMLLSDLYHSDAYTDTEIDILAKCYAREDNDLSFSKGHSKRGRKPRNVILQSPRCTRSHTSH</sequence>